<feature type="compositionally biased region" description="Basic and acidic residues" evidence="1">
    <location>
        <begin position="38"/>
        <end position="48"/>
    </location>
</feature>
<reference evidence="2" key="1">
    <citation type="journal article" date="2017" name="Nature">
        <title>The genome of Chenopodium quinoa.</title>
        <authorList>
            <person name="Jarvis D.E."/>
            <person name="Ho Y.S."/>
            <person name="Lightfoot D.J."/>
            <person name="Schmoeckel S.M."/>
            <person name="Li B."/>
            <person name="Borm T.J.A."/>
            <person name="Ohyanagi H."/>
            <person name="Mineta K."/>
            <person name="Michell C.T."/>
            <person name="Saber N."/>
            <person name="Kharbatia N.M."/>
            <person name="Rupper R.R."/>
            <person name="Sharp A.R."/>
            <person name="Dally N."/>
            <person name="Boughton B.A."/>
            <person name="Woo Y.H."/>
            <person name="Gao G."/>
            <person name="Schijlen E.G.W.M."/>
            <person name="Guo X."/>
            <person name="Momin A.A."/>
            <person name="Negrao S."/>
            <person name="Al-Babili S."/>
            <person name="Gehring C."/>
            <person name="Roessner U."/>
            <person name="Jung C."/>
            <person name="Murphy K."/>
            <person name="Arold S.T."/>
            <person name="Gojobori T."/>
            <person name="van der Linden C.G."/>
            <person name="van Loo E.N."/>
            <person name="Jellen E.N."/>
            <person name="Maughan P.J."/>
            <person name="Tester M."/>
        </authorList>
    </citation>
    <scope>NUCLEOTIDE SEQUENCE [LARGE SCALE GENOMIC DNA]</scope>
    <source>
        <strain evidence="2">cv. PI 614886</strain>
    </source>
</reference>
<dbReference type="AlphaFoldDB" id="A0A803N3N3"/>
<evidence type="ECO:0000313" key="3">
    <source>
        <dbReference type="Proteomes" id="UP000596660"/>
    </source>
</evidence>
<dbReference type="Proteomes" id="UP000596660">
    <property type="component" value="Unplaced"/>
</dbReference>
<organism evidence="2 3">
    <name type="scientific">Chenopodium quinoa</name>
    <name type="common">Quinoa</name>
    <dbReference type="NCBI Taxonomy" id="63459"/>
    <lineage>
        <taxon>Eukaryota</taxon>
        <taxon>Viridiplantae</taxon>
        <taxon>Streptophyta</taxon>
        <taxon>Embryophyta</taxon>
        <taxon>Tracheophyta</taxon>
        <taxon>Spermatophyta</taxon>
        <taxon>Magnoliopsida</taxon>
        <taxon>eudicotyledons</taxon>
        <taxon>Gunneridae</taxon>
        <taxon>Pentapetalae</taxon>
        <taxon>Caryophyllales</taxon>
        <taxon>Chenopodiaceae</taxon>
        <taxon>Chenopodioideae</taxon>
        <taxon>Atripliceae</taxon>
        <taxon>Chenopodium</taxon>
    </lineage>
</organism>
<protein>
    <submittedName>
        <fullName evidence="2">Uncharacterized protein</fullName>
    </submittedName>
</protein>
<dbReference type="EnsemblPlants" id="AUR62039912-RA">
    <property type="protein sequence ID" value="AUR62039912-RA:cds"/>
    <property type="gene ID" value="AUR62039912"/>
</dbReference>
<feature type="compositionally biased region" description="Acidic residues" evidence="1">
    <location>
        <begin position="1"/>
        <end position="29"/>
    </location>
</feature>
<sequence>MMELDSGDESSGEEEDEDEQSDDQEDEDKPDPTALSKRFKDDGLEVSKKKAKQFNPFTTNQVPRDKNTQADALANLGSALRKSSLMTSPLFTYKSHRSTHPRYQTSWQ</sequence>
<dbReference type="Gramene" id="AUR62039912-RA">
    <property type="protein sequence ID" value="AUR62039912-RA:cds"/>
    <property type="gene ID" value="AUR62039912"/>
</dbReference>
<reference evidence="2" key="2">
    <citation type="submission" date="2021-03" db="UniProtKB">
        <authorList>
            <consortium name="EnsemblPlants"/>
        </authorList>
    </citation>
    <scope>IDENTIFICATION</scope>
</reference>
<name>A0A803N3N3_CHEQI</name>
<evidence type="ECO:0000313" key="2">
    <source>
        <dbReference type="EnsemblPlants" id="AUR62039912-RA:cds"/>
    </source>
</evidence>
<keyword evidence="3" id="KW-1185">Reference proteome</keyword>
<proteinExistence type="predicted"/>
<feature type="region of interest" description="Disordered" evidence="1">
    <location>
        <begin position="1"/>
        <end position="66"/>
    </location>
</feature>
<accession>A0A803N3N3</accession>
<evidence type="ECO:0000256" key="1">
    <source>
        <dbReference type="SAM" id="MobiDB-lite"/>
    </source>
</evidence>